<organism evidence="1 2">
    <name type="scientific">Gracilibacillus marinus</name>
    <dbReference type="NCBI Taxonomy" id="630535"/>
    <lineage>
        <taxon>Bacteria</taxon>
        <taxon>Bacillati</taxon>
        <taxon>Bacillota</taxon>
        <taxon>Bacilli</taxon>
        <taxon>Bacillales</taxon>
        <taxon>Bacillaceae</taxon>
        <taxon>Gracilibacillus</taxon>
    </lineage>
</organism>
<proteinExistence type="predicted"/>
<evidence type="ECO:0008006" key="3">
    <source>
        <dbReference type="Google" id="ProtNLM"/>
    </source>
</evidence>
<dbReference type="Proteomes" id="UP001595880">
    <property type="component" value="Unassembled WGS sequence"/>
</dbReference>
<evidence type="ECO:0000313" key="1">
    <source>
        <dbReference type="EMBL" id="MFC4387240.1"/>
    </source>
</evidence>
<dbReference type="RefSeq" id="WP_390196793.1">
    <property type="nucleotide sequence ID" value="NZ_JBHSDV010000001.1"/>
</dbReference>
<dbReference type="EMBL" id="JBHSDV010000001">
    <property type="protein sequence ID" value="MFC4387240.1"/>
    <property type="molecule type" value="Genomic_DNA"/>
</dbReference>
<comment type="caution">
    <text evidence="1">The sequence shown here is derived from an EMBL/GenBank/DDBJ whole genome shotgun (WGS) entry which is preliminary data.</text>
</comment>
<sequence>MRSIYLLLFTVTAMFLLHGCTEKNNDAQSNTNNSILPLSNESTPLTYPIPKKVQQIIEKKENHIKDYKVIMTKEDLFITIIVQSINQVNEQDIAKQIEKELIDAISNKEIHVTSDEKFLMEINKLQETNSISKKELEKTLTEWKKLLKDQT</sequence>
<name>A0ABV8VTA1_9BACI</name>
<reference evidence="2" key="1">
    <citation type="journal article" date="2019" name="Int. J. Syst. Evol. Microbiol.">
        <title>The Global Catalogue of Microorganisms (GCM) 10K type strain sequencing project: providing services to taxonomists for standard genome sequencing and annotation.</title>
        <authorList>
            <consortium name="The Broad Institute Genomics Platform"/>
            <consortium name="The Broad Institute Genome Sequencing Center for Infectious Disease"/>
            <person name="Wu L."/>
            <person name="Ma J."/>
        </authorList>
    </citation>
    <scope>NUCLEOTIDE SEQUENCE [LARGE SCALE GENOMIC DNA]</scope>
    <source>
        <strain evidence="2">KACC 14058</strain>
    </source>
</reference>
<gene>
    <name evidence="1" type="ORF">ACFOZ1_05385</name>
</gene>
<protein>
    <recommendedName>
        <fullName evidence="3">Sporulation lipoprotein YhcN/YlaJ (Spore_YhcN_YlaJ)</fullName>
    </recommendedName>
</protein>
<accession>A0ABV8VTA1</accession>
<keyword evidence="2" id="KW-1185">Reference proteome</keyword>
<evidence type="ECO:0000313" key="2">
    <source>
        <dbReference type="Proteomes" id="UP001595880"/>
    </source>
</evidence>